<dbReference type="PANTHER" id="PTHR42791">
    <property type="entry name" value="GNAT FAMILY ACETYLTRANSFERASE"/>
    <property type="match status" value="1"/>
</dbReference>
<feature type="region of interest" description="Disordered" evidence="1">
    <location>
        <begin position="132"/>
        <end position="154"/>
    </location>
</feature>
<dbReference type="Gene3D" id="3.40.630.30">
    <property type="match status" value="1"/>
</dbReference>
<sequence length="257" mass="28138">MSSSMSSQPQPYKFIPSDSKDDLDHFIDIITDSFAATALTTSFIVDNDKTPPPYPSALIDKERRRRHFAAGILDSSSSGAELVQAGSWSAVALWEPPQFQGKAFIDSKADPGALLTEWRGKVRAAKARCLALPSNSSPSTDSESNSTSDSDKGTEVQLRPFYHLSFLARNKSVSKVEGSINAVMTPFLNRAKDENVPAWLEATTPQAAKIYEHFGFRVVEKITIGKGKIDPEGWPSLDGQGEGVTAWAMVYDQHLRD</sequence>
<protein>
    <recommendedName>
        <fullName evidence="4">N-acetyltransferase domain-containing protein</fullName>
    </recommendedName>
</protein>
<evidence type="ECO:0000256" key="1">
    <source>
        <dbReference type="SAM" id="MobiDB-lite"/>
    </source>
</evidence>
<proteinExistence type="predicted"/>
<evidence type="ECO:0000313" key="2">
    <source>
        <dbReference type="EMBL" id="KAJ9609278.1"/>
    </source>
</evidence>
<gene>
    <name evidence="2" type="ORF">H2204_015585</name>
</gene>
<keyword evidence="3" id="KW-1185">Reference proteome</keyword>
<reference evidence="2" key="1">
    <citation type="submission" date="2022-10" db="EMBL/GenBank/DDBJ databases">
        <title>Culturing micro-colonial fungi from biological soil crusts in the Mojave desert and describing Neophaeococcomyces mojavensis, and introducing the new genera and species Taxawa tesnikishii.</title>
        <authorList>
            <person name="Kurbessoian T."/>
            <person name="Stajich J.E."/>
        </authorList>
    </citation>
    <scope>NUCLEOTIDE SEQUENCE</scope>
    <source>
        <strain evidence="2">TK_35</strain>
    </source>
</reference>
<dbReference type="Proteomes" id="UP001172681">
    <property type="component" value="Unassembled WGS sequence"/>
</dbReference>
<comment type="caution">
    <text evidence="2">The sequence shown here is derived from an EMBL/GenBank/DDBJ whole genome shotgun (WGS) entry which is preliminary data.</text>
</comment>
<accession>A0AA38X9H2</accession>
<evidence type="ECO:0000313" key="3">
    <source>
        <dbReference type="Proteomes" id="UP001172681"/>
    </source>
</evidence>
<organism evidence="2 3">
    <name type="scientific">Knufia peltigerae</name>
    <dbReference type="NCBI Taxonomy" id="1002370"/>
    <lineage>
        <taxon>Eukaryota</taxon>
        <taxon>Fungi</taxon>
        <taxon>Dikarya</taxon>
        <taxon>Ascomycota</taxon>
        <taxon>Pezizomycotina</taxon>
        <taxon>Eurotiomycetes</taxon>
        <taxon>Chaetothyriomycetidae</taxon>
        <taxon>Chaetothyriales</taxon>
        <taxon>Trichomeriaceae</taxon>
        <taxon>Knufia</taxon>
    </lineage>
</organism>
<feature type="compositionally biased region" description="Low complexity" evidence="1">
    <location>
        <begin position="133"/>
        <end position="148"/>
    </location>
</feature>
<dbReference type="InterPro" id="IPR016181">
    <property type="entry name" value="Acyl_CoA_acyltransferase"/>
</dbReference>
<evidence type="ECO:0008006" key="4">
    <source>
        <dbReference type="Google" id="ProtNLM"/>
    </source>
</evidence>
<dbReference type="AlphaFoldDB" id="A0AA38X9H2"/>
<dbReference type="SUPFAM" id="SSF55729">
    <property type="entry name" value="Acyl-CoA N-acyltransferases (Nat)"/>
    <property type="match status" value="1"/>
</dbReference>
<name>A0AA38X9H2_9EURO</name>
<dbReference type="EMBL" id="JAPDRN010000265">
    <property type="protein sequence ID" value="KAJ9609278.1"/>
    <property type="molecule type" value="Genomic_DNA"/>
</dbReference>
<dbReference type="PANTHER" id="PTHR42791:SF1">
    <property type="entry name" value="N-ACETYLTRANSFERASE DOMAIN-CONTAINING PROTEIN"/>
    <property type="match status" value="1"/>
</dbReference>
<dbReference type="InterPro" id="IPR052523">
    <property type="entry name" value="Trichothecene_AcTrans"/>
</dbReference>